<comment type="subcellular location">
    <subcellularLocation>
        <location evidence="1">Cytoplasm</location>
        <location evidence="1">Cytosol</location>
    </subcellularLocation>
</comment>
<sequence>MAEMTYQQQSLVGATGIELVVALYDGALRFLYRAAQCCVEDDTIGRRIAVKKVVDILMYLQARLRPELGQAAASALSDFYAAMFTMTLEASHLASREQFEEVIGCVRNVREAWALAAKDPLVGRVLPRELKTTEEKFTRLNPQPVFDSEAPASRWSA</sequence>
<evidence type="ECO:0000256" key="4">
    <source>
        <dbReference type="ARBA" id="ARBA00022795"/>
    </source>
</evidence>
<reference evidence="6 7" key="1">
    <citation type="submission" date="2017-06" db="EMBL/GenBank/DDBJ databases">
        <authorList>
            <person name="Kim H.J."/>
            <person name="Triplett B.A."/>
        </authorList>
    </citation>
    <scope>NUCLEOTIDE SEQUENCE [LARGE SCALE GENOMIC DNA]</scope>
    <source>
        <strain evidence="6 7">DSM 18704</strain>
    </source>
</reference>
<dbReference type="GO" id="GO:0071973">
    <property type="term" value="P:bacterial-type flagellum-dependent cell motility"/>
    <property type="evidence" value="ECO:0007669"/>
    <property type="project" value="TreeGrafter"/>
</dbReference>
<dbReference type="EMBL" id="FZOU01000003">
    <property type="protein sequence ID" value="SNS96456.1"/>
    <property type="molecule type" value="Genomic_DNA"/>
</dbReference>
<evidence type="ECO:0000256" key="1">
    <source>
        <dbReference type="ARBA" id="ARBA00004514"/>
    </source>
</evidence>
<dbReference type="NCBIfam" id="TIGR00208">
    <property type="entry name" value="fliS"/>
    <property type="match status" value="1"/>
</dbReference>
<dbReference type="AlphaFoldDB" id="A0A239IRP0"/>
<dbReference type="GO" id="GO:0005829">
    <property type="term" value="C:cytosol"/>
    <property type="evidence" value="ECO:0007669"/>
    <property type="project" value="UniProtKB-SubCell"/>
</dbReference>
<comment type="similarity">
    <text evidence="2">Belongs to the FliS family.</text>
</comment>
<dbReference type="CDD" id="cd16098">
    <property type="entry name" value="FliS"/>
    <property type="match status" value="1"/>
</dbReference>
<dbReference type="SUPFAM" id="SSF101116">
    <property type="entry name" value="Flagellar export chaperone FliS"/>
    <property type="match status" value="1"/>
</dbReference>
<keyword evidence="3" id="KW-0963">Cytoplasm</keyword>
<organism evidence="6 7">
    <name type="scientific">Granulicella rosea</name>
    <dbReference type="NCBI Taxonomy" id="474952"/>
    <lineage>
        <taxon>Bacteria</taxon>
        <taxon>Pseudomonadati</taxon>
        <taxon>Acidobacteriota</taxon>
        <taxon>Terriglobia</taxon>
        <taxon>Terriglobales</taxon>
        <taxon>Acidobacteriaceae</taxon>
        <taxon>Granulicella</taxon>
    </lineage>
</organism>
<dbReference type="InterPro" id="IPR003713">
    <property type="entry name" value="FliS"/>
</dbReference>
<protein>
    <submittedName>
        <fullName evidence="6">Flagellar protein FliS</fullName>
    </submittedName>
</protein>
<dbReference type="PANTHER" id="PTHR34773:SF1">
    <property type="entry name" value="FLAGELLAR SECRETION CHAPERONE FLIS"/>
    <property type="match status" value="1"/>
</dbReference>
<gene>
    <name evidence="6" type="ORF">SAMN05421770_103252</name>
</gene>
<evidence type="ECO:0000313" key="6">
    <source>
        <dbReference type="EMBL" id="SNS96456.1"/>
    </source>
</evidence>
<evidence type="ECO:0000256" key="3">
    <source>
        <dbReference type="ARBA" id="ARBA00022490"/>
    </source>
</evidence>
<keyword evidence="4" id="KW-1005">Bacterial flagellum biogenesis</keyword>
<dbReference type="RefSeq" id="WP_089408368.1">
    <property type="nucleotide sequence ID" value="NZ_FZOU01000003.1"/>
</dbReference>
<proteinExistence type="inferred from homology"/>
<dbReference type="PANTHER" id="PTHR34773">
    <property type="entry name" value="FLAGELLAR SECRETION CHAPERONE FLIS"/>
    <property type="match status" value="1"/>
</dbReference>
<keyword evidence="7" id="KW-1185">Reference proteome</keyword>
<dbReference type="Pfam" id="PF02561">
    <property type="entry name" value="FliS"/>
    <property type="match status" value="1"/>
</dbReference>
<evidence type="ECO:0000256" key="5">
    <source>
        <dbReference type="ARBA" id="ARBA00023186"/>
    </source>
</evidence>
<accession>A0A239IRP0</accession>
<dbReference type="Gene3D" id="1.20.120.340">
    <property type="entry name" value="Flagellar protein FliS"/>
    <property type="match status" value="1"/>
</dbReference>
<dbReference type="Proteomes" id="UP000198356">
    <property type="component" value="Unassembled WGS sequence"/>
</dbReference>
<dbReference type="GO" id="GO:0044780">
    <property type="term" value="P:bacterial-type flagellum assembly"/>
    <property type="evidence" value="ECO:0007669"/>
    <property type="project" value="InterPro"/>
</dbReference>
<keyword evidence="6" id="KW-0969">Cilium</keyword>
<name>A0A239IRP0_9BACT</name>
<evidence type="ECO:0000256" key="2">
    <source>
        <dbReference type="ARBA" id="ARBA00008787"/>
    </source>
</evidence>
<keyword evidence="5" id="KW-0143">Chaperone</keyword>
<dbReference type="OrthoDB" id="121542at2"/>
<keyword evidence="6" id="KW-0966">Cell projection</keyword>
<keyword evidence="6" id="KW-0282">Flagellum</keyword>
<evidence type="ECO:0000313" key="7">
    <source>
        <dbReference type="Proteomes" id="UP000198356"/>
    </source>
</evidence>
<dbReference type="InterPro" id="IPR036584">
    <property type="entry name" value="FliS_sf"/>
</dbReference>